<sequence>MRKYPTPWQYLVDLVGQGRLKAAYASGDAKQRAEAEKNFRGLTEDEVVFEKLVDRKDGKLGYSLTCKVRGFKIKELTFATGSLAKMIQQNANLMVQHEDLATSQITGFYFCEDADQLHLLVHPNSNIHEALKMTGYEFQPEHYSATMYAGRDEILQADGVVSIEHPVIAGQIYISYVQPTGSAEQELENAGFGDFGKRDGLESLQINNAPYSETAPVTDLTKGGQIGAVAEPTAPAAEDKVIIPSVVNPVIVKEDETAVESETANEQPAEEPVVQIQKKKK</sequence>
<gene>
    <name evidence="2" type="ORF">pETSU_173</name>
</gene>
<evidence type="ECO:0000313" key="3">
    <source>
        <dbReference type="Proteomes" id="UP000297195"/>
    </source>
</evidence>
<keyword evidence="3" id="KW-1185">Reference proteome</keyword>
<accession>A0A4D6DWS5</accession>
<organism evidence="2 3">
    <name type="scientific">Edwardsiella phage pEt-SU</name>
    <dbReference type="NCBI Taxonomy" id="2562142"/>
    <lineage>
        <taxon>Viruses</taxon>
        <taxon>Duplodnaviria</taxon>
        <taxon>Heunggongvirae</taxon>
        <taxon>Uroviricota</taxon>
        <taxon>Caudoviricetes</taxon>
        <taxon>Chimalliviridae</taxon>
        <taxon>Petsuvirus</taxon>
        <taxon>Petsuvirus pEtSU</taxon>
    </lineage>
</organism>
<evidence type="ECO:0000256" key="1">
    <source>
        <dbReference type="SAM" id="MobiDB-lite"/>
    </source>
</evidence>
<reference evidence="2 3" key="1">
    <citation type="submission" date="2019-03" db="EMBL/GenBank/DDBJ databases">
        <authorList>
            <person name="Kim S.G."/>
            <person name="Park S.C."/>
        </authorList>
    </citation>
    <scope>NUCLEOTIDE SEQUENCE [LARGE SCALE GENOMIC DNA]</scope>
</reference>
<dbReference type="Proteomes" id="UP000297195">
    <property type="component" value="Segment"/>
</dbReference>
<feature type="region of interest" description="Disordered" evidence="1">
    <location>
        <begin position="258"/>
        <end position="281"/>
    </location>
</feature>
<name>A0A4D6DWS5_9CAUD</name>
<dbReference type="EMBL" id="MK689364">
    <property type="protein sequence ID" value="QBZ70754.1"/>
    <property type="molecule type" value="Genomic_DNA"/>
</dbReference>
<proteinExistence type="predicted"/>
<protein>
    <submittedName>
        <fullName evidence="2">Uncharacterized protein</fullName>
    </submittedName>
</protein>
<evidence type="ECO:0000313" key="2">
    <source>
        <dbReference type="EMBL" id="QBZ70754.1"/>
    </source>
</evidence>